<keyword evidence="6" id="KW-1185">Reference proteome</keyword>
<dbReference type="Proteomes" id="UP000199608">
    <property type="component" value="Unassembled WGS sequence"/>
</dbReference>
<evidence type="ECO:0000256" key="1">
    <source>
        <dbReference type="ARBA" id="ARBA00022723"/>
    </source>
</evidence>
<dbReference type="SUPFAM" id="SSF46548">
    <property type="entry name" value="alpha-helical ferredoxin"/>
    <property type="match status" value="1"/>
</dbReference>
<organism evidence="5 6">
    <name type="scientific">Desulfobacula phenolica</name>
    <dbReference type="NCBI Taxonomy" id="90732"/>
    <lineage>
        <taxon>Bacteria</taxon>
        <taxon>Pseudomonadati</taxon>
        <taxon>Thermodesulfobacteriota</taxon>
        <taxon>Desulfobacteria</taxon>
        <taxon>Desulfobacterales</taxon>
        <taxon>Desulfobacteraceae</taxon>
        <taxon>Desulfobacula</taxon>
    </lineage>
</organism>
<dbReference type="EMBL" id="FNLL01000003">
    <property type="protein sequence ID" value="SDT95213.1"/>
    <property type="molecule type" value="Genomic_DNA"/>
</dbReference>
<dbReference type="RefSeq" id="WP_092231485.1">
    <property type="nucleotide sequence ID" value="NZ_FNLL01000003.1"/>
</dbReference>
<reference evidence="6" key="1">
    <citation type="submission" date="2016-10" db="EMBL/GenBank/DDBJ databases">
        <authorList>
            <person name="Varghese N."/>
            <person name="Submissions S."/>
        </authorList>
    </citation>
    <scope>NUCLEOTIDE SEQUENCE [LARGE SCALE GENOMIC DNA]</scope>
    <source>
        <strain evidence="6">DSM 3384</strain>
    </source>
</reference>
<dbReference type="Pfam" id="PF13183">
    <property type="entry name" value="Fer4_8"/>
    <property type="match status" value="1"/>
</dbReference>
<gene>
    <name evidence="5" type="ORF">SAMN04487931_103163</name>
</gene>
<dbReference type="GO" id="GO:0046872">
    <property type="term" value="F:metal ion binding"/>
    <property type="evidence" value="ECO:0007669"/>
    <property type="project" value="UniProtKB-KW"/>
</dbReference>
<evidence type="ECO:0000313" key="6">
    <source>
        <dbReference type="Proteomes" id="UP000199608"/>
    </source>
</evidence>
<dbReference type="PROSITE" id="PS51379">
    <property type="entry name" value="4FE4S_FER_2"/>
    <property type="match status" value="1"/>
</dbReference>
<keyword evidence="1" id="KW-0479">Metal-binding</keyword>
<keyword evidence="2" id="KW-0408">Iron</keyword>
<evidence type="ECO:0000256" key="2">
    <source>
        <dbReference type="ARBA" id="ARBA00023004"/>
    </source>
</evidence>
<dbReference type="PROSITE" id="PS00198">
    <property type="entry name" value="4FE4S_FER_1"/>
    <property type="match status" value="1"/>
</dbReference>
<proteinExistence type="predicted"/>
<dbReference type="Gene3D" id="1.10.1060.10">
    <property type="entry name" value="Alpha-helical ferredoxin"/>
    <property type="match status" value="1"/>
</dbReference>
<dbReference type="InterPro" id="IPR009051">
    <property type="entry name" value="Helical_ferredxn"/>
</dbReference>
<evidence type="ECO:0000256" key="3">
    <source>
        <dbReference type="ARBA" id="ARBA00023014"/>
    </source>
</evidence>
<evidence type="ECO:0000259" key="4">
    <source>
        <dbReference type="PROSITE" id="PS51379"/>
    </source>
</evidence>
<dbReference type="InterPro" id="IPR017900">
    <property type="entry name" value="4Fe4S_Fe_S_CS"/>
</dbReference>
<name>A0A1H2EJS3_9BACT</name>
<dbReference type="AlphaFoldDB" id="A0A1H2EJS3"/>
<keyword evidence="3" id="KW-0411">Iron-sulfur</keyword>
<dbReference type="GO" id="GO:0051536">
    <property type="term" value="F:iron-sulfur cluster binding"/>
    <property type="evidence" value="ECO:0007669"/>
    <property type="project" value="UniProtKB-KW"/>
</dbReference>
<accession>A0A1H2EJS3</accession>
<evidence type="ECO:0000313" key="5">
    <source>
        <dbReference type="EMBL" id="SDT95213.1"/>
    </source>
</evidence>
<dbReference type="InterPro" id="IPR017896">
    <property type="entry name" value="4Fe4S_Fe-S-bd"/>
</dbReference>
<sequence length="319" mass="35964">MNACINKIRELSLELLDKGEVVKVIGFANGTIPMATSPITISSKQDVEKLVFNSTCGLNLASYIKQSIKNKKDKIAIIAKGCDTRNIVTHIVENQVSRDQVYIIGVPCNGMVDKTKIASLFEDEIIEFTEDGDTLNVKSSIKEEKLEKKDYLRENCKLCMHKNPVIYDALAADLVEEQILDNPYPDVDKIEAMDSDTKWQHFQDLTQNCIRCYACRNACPLCYCPTCFVDESGPQWVGKGQDKTDVDTFHFLRAFHCAGRCTDCGACVEACPMNINVRDFTRKLNKDVFEMFGWEAGLDINKRPPLDAYSPDDPNDFIK</sequence>
<feature type="domain" description="4Fe-4S ferredoxin-type" evidence="4">
    <location>
        <begin position="252"/>
        <end position="280"/>
    </location>
</feature>
<protein>
    <recommendedName>
        <fullName evidence="4">4Fe-4S ferredoxin-type domain-containing protein</fullName>
    </recommendedName>
</protein>